<dbReference type="PANTHER" id="PTHR43790">
    <property type="entry name" value="CARBOHYDRATE TRANSPORT ATP-BINDING PROTEIN MG119-RELATED"/>
    <property type="match status" value="1"/>
</dbReference>
<keyword evidence="1" id="KW-0813">Transport</keyword>
<keyword evidence="4 6" id="KW-0067">ATP-binding</keyword>
<dbReference type="PROSITE" id="PS00211">
    <property type="entry name" value="ABC_TRANSPORTER_1"/>
    <property type="match status" value="1"/>
</dbReference>
<comment type="caution">
    <text evidence="6">The sequence shown here is derived from an EMBL/GenBank/DDBJ whole genome shotgun (WGS) entry which is preliminary data.</text>
</comment>
<gene>
    <name evidence="6" type="ORF">BJ958_004898</name>
</gene>
<dbReference type="Pfam" id="PF00005">
    <property type="entry name" value="ABC_tran"/>
    <property type="match status" value="2"/>
</dbReference>
<evidence type="ECO:0000256" key="4">
    <source>
        <dbReference type="ARBA" id="ARBA00022840"/>
    </source>
</evidence>
<dbReference type="InterPro" id="IPR003593">
    <property type="entry name" value="AAA+_ATPase"/>
</dbReference>
<proteinExistence type="predicted"/>
<sequence length="517" mass="54297">MSDVRLRLSGVSKTFPAQRALSGVDLEVRAGEVHALVGENGSGKSTLIKVLSGFHRPDPGSRVEVDGVGLDPGNPAGSLAAGLRFVHQDLGLVDELGAAENVGLTAGFAGKLGRIAWRAHRERVRHLMARVGVEVDIDRPAGRLAAVERSAVAIARALDDTHGVPKVLVLDEPTAALPPAEVDRLMQVIADLRERGVSIIYVSHRLGEVLGIADRLTVLRDGRSLGTYDTEGMDEAALAELIVGRPVAEIGRRAHLRPVPDAASPVLTVADLTTDLLRRVDLSVHEGEVLGIAGIAGSGREELASALAGALPAQLRLTMAGAPSETVVSVRQARGRGIALVLPNSHPAAAVGEQTVAENIGLARPAAVVRRGWISRRRERDVAREWIERLDVAPSDPDRAYSLLSGGNKQKVALARGLIGAPKVLVLDDPTSGVDIGARQSIYRLVRDLAATGTPSIVCSADLDDLVGMADRVLVLVDGQVVDELVGDAVTEAGLLAAMARRRSVPDAALAQMGGQR</sequence>
<reference evidence="6 7" key="1">
    <citation type="submission" date="2020-07" db="EMBL/GenBank/DDBJ databases">
        <title>Sequencing the genomes of 1000 actinobacteria strains.</title>
        <authorList>
            <person name="Klenk H.-P."/>
        </authorList>
    </citation>
    <scope>NUCLEOTIDE SEQUENCE [LARGE SCALE GENOMIC DNA]</scope>
    <source>
        <strain evidence="6 7">DSM 19082</strain>
    </source>
</reference>
<feature type="domain" description="ABC transporter" evidence="5">
    <location>
        <begin position="254"/>
        <end position="503"/>
    </location>
</feature>
<dbReference type="SMART" id="SM00382">
    <property type="entry name" value="AAA"/>
    <property type="match status" value="2"/>
</dbReference>
<keyword evidence="7" id="KW-1185">Reference proteome</keyword>
<dbReference type="InterPro" id="IPR017871">
    <property type="entry name" value="ABC_transporter-like_CS"/>
</dbReference>
<dbReference type="CDD" id="cd03216">
    <property type="entry name" value="ABC_Carb_Monos_I"/>
    <property type="match status" value="1"/>
</dbReference>
<dbReference type="Proteomes" id="UP000582231">
    <property type="component" value="Unassembled WGS sequence"/>
</dbReference>
<dbReference type="InterPro" id="IPR027417">
    <property type="entry name" value="P-loop_NTPase"/>
</dbReference>
<evidence type="ECO:0000313" key="7">
    <source>
        <dbReference type="Proteomes" id="UP000582231"/>
    </source>
</evidence>
<protein>
    <submittedName>
        <fullName evidence="6">Ribose transport system ATP-binding protein</fullName>
    </submittedName>
</protein>
<dbReference type="EMBL" id="JACCBF010000001">
    <property type="protein sequence ID" value="NYD33352.1"/>
    <property type="molecule type" value="Genomic_DNA"/>
</dbReference>
<dbReference type="CDD" id="cd03215">
    <property type="entry name" value="ABC_Carb_Monos_II"/>
    <property type="match status" value="1"/>
</dbReference>
<dbReference type="GO" id="GO:0016887">
    <property type="term" value="F:ATP hydrolysis activity"/>
    <property type="evidence" value="ECO:0007669"/>
    <property type="project" value="InterPro"/>
</dbReference>
<keyword evidence="3" id="KW-0547">Nucleotide-binding</keyword>
<evidence type="ECO:0000313" key="6">
    <source>
        <dbReference type="EMBL" id="NYD33352.1"/>
    </source>
</evidence>
<evidence type="ECO:0000256" key="1">
    <source>
        <dbReference type="ARBA" id="ARBA00022448"/>
    </source>
</evidence>
<dbReference type="PANTHER" id="PTHR43790:SF9">
    <property type="entry name" value="GALACTOFURANOSE TRANSPORTER ATP-BINDING PROTEIN YTFR"/>
    <property type="match status" value="1"/>
</dbReference>
<dbReference type="SUPFAM" id="SSF52540">
    <property type="entry name" value="P-loop containing nucleoside triphosphate hydrolases"/>
    <property type="match status" value="2"/>
</dbReference>
<dbReference type="GO" id="GO:0005524">
    <property type="term" value="F:ATP binding"/>
    <property type="evidence" value="ECO:0007669"/>
    <property type="project" value="UniProtKB-KW"/>
</dbReference>
<accession>A0A852S3J5</accession>
<dbReference type="InterPro" id="IPR003439">
    <property type="entry name" value="ABC_transporter-like_ATP-bd"/>
</dbReference>
<name>A0A852S3J5_9ACTN</name>
<dbReference type="AlphaFoldDB" id="A0A852S3J5"/>
<dbReference type="Gene3D" id="3.40.50.300">
    <property type="entry name" value="P-loop containing nucleotide triphosphate hydrolases"/>
    <property type="match status" value="2"/>
</dbReference>
<feature type="domain" description="ABC transporter" evidence="5">
    <location>
        <begin position="6"/>
        <end position="246"/>
    </location>
</feature>
<dbReference type="RefSeq" id="WP_179729409.1">
    <property type="nucleotide sequence ID" value="NZ_BAABEF010000001.1"/>
</dbReference>
<evidence type="ECO:0000256" key="2">
    <source>
        <dbReference type="ARBA" id="ARBA00022737"/>
    </source>
</evidence>
<keyword evidence="2" id="KW-0677">Repeat</keyword>
<dbReference type="InterPro" id="IPR050107">
    <property type="entry name" value="ABC_carbohydrate_import_ATPase"/>
</dbReference>
<evidence type="ECO:0000259" key="5">
    <source>
        <dbReference type="PROSITE" id="PS50893"/>
    </source>
</evidence>
<dbReference type="PROSITE" id="PS50893">
    <property type="entry name" value="ABC_TRANSPORTER_2"/>
    <property type="match status" value="2"/>
</dbReference>
<evidence type="ECO:0000256" key="3">
    <source>
        <dbReference type="ARBA" id="ARBA00022741"/>
    </source>
</evidence>
<organism evidence="6 7">
    <name type="scientific">Nocardioides kongjuensis</name>
    <dbReference type="NCBI Taxonomy" id="349522"/>
    <lineage>
        <taxon>Bacteria</taxon>
        <taxon>Bacillati</taxon>
        <taxon>Actinomycetota</taxon>
        <taxon>Actinomycetes</taxon>
        <taxon>Propionibacteriales</taxon>
        <taxon>Nocardioidaceae</taxon>
        <taxon>Nocardioides</taxon>
    </lineage>
</organism>